<keyword evidence="2 5" id="KW-0489">Methyltransferase</keyword>
<accession>A0A7K3WSN2</accession>
<dbReference type="AlphaFoldDB" id="A0A7K3WSN2"/>
<dbReference type="Pfam" id="PF05724">
    <property type="entry name" value="TPMT"/>
    <property type="match status" value="1"/>
</dbReference>
<dbReference type="Gene3D" id="3.40.50.150">
    <property type="entry name" value="Vaccinia Virus protein VP39"/>
    <property type="match status" value="1"/>
</dbReference>
<dbReference type="PROSITE" id="PS51585">
    <property type="entry name" value="SAM_MT_TPMT"/>
    <property type="match status" value="1"/>
</dbReference>
<dbReference type="RefSeq" id="WP_163285860.1">
    <property type="nucleotide sequence ID" value="NZ_JAAGVY010000026.1"/>
</dbReference>
<dbReference type="PANTHER" id="PTHR32183:SF6">
    <property type="entry name" value="CYSTEINE SULFINATE DESULFINASE_CYSTEINE DESULFURASE AND RELATED ENZYMES"/>
    <property type="match status" value="1"/>
</dbReference>
<keyword evidence="1" id="KW-0597">Phosphoprotein</keyword>
<keyword evidence="4" id="KW-0949">S-adenosyl-L-methionine</keyword>
<evidence type="ECO:0000256" key="4">
    <source>
        <dbReference type="ARBA" id="ARBA00022691"/>
    </source>
</evidence>
<dbReference type="GO" id="GO:0032259">
    <property type="term" value="P:methylation"/>
    <property type="evidence" value="ECO:0007669"/>
    <property type="project" value="UniProtKB-KW"/>
</dbReference>
<proteinExistence type="predicted"/>
<protein>
    <submittedName>
        <fullName evidence="5">SAM-dependent methyltransferase</fullName>
    </submittedName>
</protein>
<evidence type="ECO:0000313" key="5">
    <source>
        <dbReference type="EMBL" id="NEN24466.1"/>
    </source>
</evidence>
<dbReference type="GO" id="GO:0008757">
    <property type="term" value="F:S-adenosylmethionine-dependent methyltransferase activity"/>
    <property type="evidence" value="ECO:0007669"/>
    <property type="project" value="InterPro"/>
</dbReference>
<evidence type="ECO:0000256" key="2">
    <source>
        <dbReference type="ARBA" id="ARBA00022603"/>
    </source>
</evidence>
<name>A0A7K3WSN2_9FLAO</name>
<comment type="caution">
    <text evidence="5">The sequence shown here is derived from an EMBL/GenBank/DDBJ whole genome shotgun (WGS) entry which is preliminary data.</text>
</comment>
<keyword evidence="6" id="KW-1185">Reference proteome</keyword>
<dbReference type="EMBL" id="JAAGVY010000026">
    <property type="protein sequence ID" value="NEN24466.1"/>
    <property type="molecule type" value="Genomic_DNA"/>
</dbReference>
<evidence type="ECO:0000313" key="6">
    <source>
        <dbReference type="Proteomes" id="UP000486602"/>
    </source>
</evidence>
<keyword evidence="3 5" id="KW-0808">Transferase</keyword>
<organism evidence="5 6">
    <name type="scientific">Cryomorpha ignava</name>
    <dbReference type="NCBI Taxonomy" id="101383"/>
    <lineage>
        <taxon>Bacteria</taxon>
        <taxon>Pseudomonadati</taxon>
        <taxon>Bacteroidota</taxon>
        <taxon>Flavobacteriia</taxon>
        <taxon>Flavobacteriales</taxon>
        <taxon>Cryomorphaceae</taxon>
        <taxon>Cryomorpha</taxon>
    </lineage>
</organism>
<dbReference type="CDD" id="cd02440">
    <property type="entry name" value="AdoMet_MTases"/>
    <property type="match status" value="1"/>
</dbReference>
<gene>
    <name evidence="5" type="ORF">G3O08_13225</name>
</gene>
<dbReference type="Proteomes" id="UP000486602">
    <property type="component" value="Unassembled WGS sequence"/>
</dbReference>
<reference evidence="5 6" key="1">
    <citation type="submission" date="2020-02" db="EMBL/GenBank/DDBJ databases">
        <title>Out from the shadows clarifying the taxonomy of the family Cryomorphaceae and related taxa by utilizing the GTDB taxonomic framework.</title>
        <authorList>
            <person name="Bowman J.P."/>
        </authorList>
    </citation>
    <scope>NUCLEOTIDE SEQUENCE [LARGE SCALE GENOMIC DNA]</scope>
    <source>
        <strain evidence="5 6">QSSC 1-22</strain>
    </source>
</reference>
<sequence length="195" mass="22634">MTSFDKNYWQERWESAETGWDIGYASTPLTEYIDQLTDTNIKILIPGCGNAYEGEYLIKKGFKNTYLIDIAPGAFENLKKRFPTFPEENMILGDFFEHTKNYDLIFEQTFFCALSPELRGAYVEKMHDLLKDQGKLVGVLFNTPLFEDHPPFGGNKAEYLPYFEELFDILHFETAHNSIKPRTGTELFIELKKKA</sequence>
<evidence type="ECO:0000256" key="3">
    <source>
        <dbReference type="ARBA" id="ARBA00022679"/>
    </source>
</evidence>
<evidence type="ECO:0000256" key="1">
    <source>
        <dbReference type="ARBA" id="ARBA00022553"/>
    </source>
</evidence>
<dbReference type="PANTHER" id="PTHR32183">
    <property type="match status" value="1"/>
</dbReference>
<dbReference type="InterPro" id="IPR029063">
    <property type="entry name" value="SAM-dependent_MTases_sf"/>
</dbReference>
<dbReference type="InterPro" id="IPR008854">
    <property type="entry name" value="TPMT"/>
</dbReference>
<dbReference type="SUPFAM" id="SSF53335">
    <property type="entry name" value="S-adenosyl-L-methionine-dependent methyltransferases"/>
    <property type="match status" value="1"/>
</dbReference>